<evidence type="ECO:0000313" key="3">
    <source>
        <dbReference type="Proteomes" id="UP000256520"/>
    </source>
</evidence>
<sequence>MTLIRQALGSDAEELAVLIGQVETESPYMLYGAGERKITAEKQAQMIETLTKKSNSEILVSVENNKLAGYLFAIGGNTIKNKHCAYIVIGISAENRGRSIGTRLFQELEKWALNHGIHRLELTVVTENIAGVKLYERAGFKIEGIKQDSLFMDGRFVDEYYMSKILEG</sequence>
<dbReference type="InterPro" id="IPR016181">
    <property type="entry name" value="Acyl_CoA_acyltransferase"/>
</dbReference>
<dbReference type="PANTHER" id="PTHR43415:SF3">
    <property type="entry name" value="GNAT-FAMILY ACETYLTRANSFERASE"/>
    <property type="match status" value="1"/>
</dbReference>
<evidence type="ECO:0000259" key="1">
    <source>
        <dbReference type="PROSITE" id="PS51186"/>
    </source>
</evidence>
<keyword evidence="3" id="KW-1185">Reference proteome</keyword>
<dbReference type="InterPro" id="IPR000182">
    <property type="entry name" value="GNAT_dom"/>
</dbReference>
<dbReference type="EMBL" id="PIOD01000003">
    <property type="protein sequence ID" value="RDW21195.1"/>
    <property type="molecule type" value="Genomic_DNA"/>
</dbReference>
<dbReference type="Proteomes" id="UP000256520">
    <property type="component" value="Unassembled WGS sequence"/>
</dbReference>
<evidence type="ECO:0000313" key="2">
    <source>
        <dbReference type="EMBL" id="RDW21195.1"/>
    </source>
</evidence>
<dbReference type="PANTHER" id="PTHR43415">
    <property type="entry name" value="SPERMIDINE N(1)-ACETYLTRANSFERASE"/>
    <property type="match status" value="1"/>
</dbReference>
<protein>
    <submittedName>
        <fullName evidence="2">GNAT family N-acetyltransferase</fullName>
    </submittedName>
</protein>
<organism evidence="2 3">
    <name type="scientific">Oceanobacillus chungangensis</name>
    <dbReference type="NCBI Taxonomy" id="1229152"/>
    <lineage>
        <taxon>Bacteria</taxon>
        <taxon>Bacillati</taxon>
        <taxon>Bacillota</taxon>
        <taxon>Bacilli</taxon>
        <taxon>Bacillales</taxon>
        <taxon>Bacillaceae</taxon>
        <taxon>Oceanobacillus</taxon>
    </lineage>
</organism>
<gene>
    <name evidence="2" type="ORF">CWR45_02815</name>
</gene>
<dbReference type="Gene3D" id="3.40.630.30">
    <property type="match status" value="1"/>
</dbReference>
<accession>A0A3D8Q2E0</accession>
<dbReference type="AlphaFoldDB" id="A0A3D8Q2E0"/>
<dbReference type="GO" id="GO:0016747">
    <property type="term" value="F:acyltransferase activity, transferring groups other than amino-acyl groups"/>
    <property type="evidence" value="ECO:0007669"/>
    <property type="project" value="InterPro"/>
</dbReference>
<name>A0A3D8Q2E0_9BACI</name>
<comment type="caution">
    <text evidence="2">The sequence shown here is derived from an EMBL/GenBank/DDBJ whole genome shotgun (WGS) entry which is preliminary data.</text>
</comment>
<dbReference type="OrthoDB" id="948250at2"/>
<keyword evidence="2" id="KW-0808">Transferase</keyword>
<reference evidence="3" key="1">
    <citation type="submission" date="2017-11" db="EMBL/GenBank/DDBJ databases">
        <authorList>
            <person name="Zhu W."/>
        </authorList>
    </citation>
    <scope>NUCLEOTIDE SEQUENCE [LARGE SCALE GENOMIC DNA]</scope>
    <source>
        <strain evidence="3">CAU 1051</strain>
    </source>
</reference>
<dbReference type="SUPFAM" id="SSF55729">
    <property type="entry name" value="Acyl-CoA N-acyltransferases (Nat)"/>
    <property type="match status" value="1"/>
</dbReference>
<feature type="domain" description="N-acetyltransferase" evidence="1">
    <location>
        <begin position="2"/>
        <end position="167"/>
    </location>
</feature>
<dbReference type="CDD" id="cd04301">
    <property type="entry name" value="NAT_SF"/>
    <property type="match status" value="1"/>
</dbReference>
<dbReference type="PROSITE" id="PS51186">
    <property type="entry name" value="GNAT"/>
    <property type="match status" value="1"/>
</dbReference>
<dbReference type="Pfam" id="PF00583">
    <property type="entry name" value="Acetyltransf_1"/>
    <property type="match status" value="1"/>
</dbReference>
<proteinExistence type="predicted"/>